<dbReference type="NCBIfam" id="TIGR03988">
    <property type="entry name" value="antisig_RsrA"/>
    <property type="match status" value="1"/>
</dbReference>
<dbReference type="InterPro" id="IPR041916">
    <property type="entry name" value="Anti_sigma_zinc_sf"/>
</dbReference>
<dbReference type="InterPro" id="IPR024020">
    <property type="entry name" value="Anit_sigma_mycothiol_RsrA"/>
</dbReference>
<sequence length="95" mass="10684">MTHETQDVRTESDRAENGGCTEARIESIYQYLDGALDSADLAEVRAHIDGCPECQSEHDLELIIRDVVKRSCDEKAPRSLKDKILHRISELKTTG</sequence>
<dbReference type="Gene3D" id="1.10.10.1320">
    <property type="entry name" value="Anti-sigma factor, zinc-finger domain"/>
    <property type="match status" value="1"/>
</dbReference>
<dbReference type="Proteomes" id="UP000319746">
    <property type="component" value="Unassembled WGS sequence"/>
</dbReference>
<dbReference type="InterPro" id="IPR027383">
    <property type="entry name" value="Znf_put"/>
</dbReference>
<keyword evidence="5" id="KW-1185">Reference proteome</keyword>
<feature type="domain" description="Putative zinc-finger" evidence="3">
    <location>
        <begin position="26"/>
        <end position="55"/>
    </location>
</feature>
<name>A0A542ZZT6_9MICC</name>
<reference evidence="4 5" key="1">
    <citation type="submission" date="2019-06" db="EMBL/GenBank/DDBJ databases">
        <title>Sequencing the genomes of 1000 actinobacteria strains.</title>
        <authorList>
            <person name="Klenk H.-P."/>
        </authorList>
    </citation>
    <scope>NUCLEOTIDE SEQUENCE [LARGE SCALE GENOMIC DNA]</scope>
    <source>
        <strain evidence="4 5">DSM 24083</strain>
    </source>
</reference>
<evidence type="ECO:0000256" key="2">
    <source>
        <dbReference type="ARBA" id="ARBA00023163"/>
    </source>
</evidence>
<dbReference type="OrthoDB" id="3267840at2"/>
<dbReference type="AlphaFoldDB" id="A0A542ZZT6"/>
<keyword evidence="2" id="KW-0804">Transcription</keyword>
<dbReference type="EMBL" id="VFOU01000004">
    <property type="protein sequence ID" value="TQL65867.1"/>
    <property type="molecule type" value="Genomic_DNA"/>
</dbReference>
<dbReference type="RefSeq" id="WP_141867846.1">
    <property type="nucleotide sequence ID" value="NZ_BAABAN010000006.1"/>
</dbReference>
<evidence type="ECO:0000259" key="3">
    <source>
        <dbReference type="Pfam" id="PF13490"/>
    </source>
</evidence>
<dbReference type="Pfam" id="PF13490">
    <property type="entry name" value="zf-HC2"/>
    <property type="match status" value="1"/>
</dbReference>
<accession>A0A542ZZT6</accession>
<gene>
    <name evidence="4" type="ORF">FB556_2341</name>
</gene>
<evidence type="ECO:0000313" key="5">
    <source>
        <dbReference type="Proteomes" id="UP000319746"/>
    </source>
</evidence>
<protein>
    <submittedName>
        <fullName evidence="4">Mycothiol system anti-sigma-R factor</fullName>
    </submittedName>
</protein>
<evidence type="ECO:0000313" key="4">
    <source>
        <dbReference type="EMBL" id="TQL65867.1"/>
    </source>
</evidence>
<organism evidence="4 5">
    <name type="scientific">Enteractinococcus coprophilus</name>
    <dbReference type="NCBI Taxonomy" id="1027633"/>
    <lineage>
        <taxon>Bacteria</taxon>
        <taxon>Bacillati</taxon>
        <taxon>Actinomycetota</taxon>
        <taxon>Actinomycetes</taxon>
        <taxon>Micrococcales</taxon>
        <taxon>Micrococcaceae</taxon>
    </lineage>
</organism>
<evidence type="ECO:0000256" key="1">
    <source>
        <dbReference type="ARBA" id="ARBA00023015"/>
    </source>
</evidence>
<keyword evidence="1" id="KW-0805">Transcription regulation</keyword>
<proteinExistence type="predicted"/>
<comment type="caution">
    <text evidence="4">The sequence shown here is derived from an EMBL/GenBank/DDBJ whole genome shotgun (WGS) entry which is preliminary data.</text>
</comment>